<dbReference type="EMBL" id="CP001397">
    <property type="protein sequence ID" value="AGC77478.1"/>
    <property type="molecule type" value="Genomic_DNA"/>
</dbReference>
<dbReference type="RefSeq" id="WP_015362975.1">
    <property type="nucleotide sequence ID" value="NC_020156.1"/>
</dbReference>
<sequence length="45" mass="5241">MPYLITQTYICKNSNFLFCDGGDSAFAKARNFKFKTIIQYETSTY</sequence>
<dbReference type="HOGENOM" id="CLU_3202673_0_0_10"/>
<protein>
    <submittedName>
        <fullName evidence="1">Uncharacterized protein</fullName>
    </submittedName>
</protein>
<evidence type="ECO:0000313" key="1">
    <source>
        <dbReference type="EMBL" id="AGC77478.1"/>
    </source>
</evidence>
<proteinExistence type="predicted"/>
<dbReference type="Proteomes" id="UP000011173">
    <property type="component" value="Chromosome"/>
</dbReference>
<name>L7WF14_NONDD</name>
<accession>L7WF14</accession>
<dbReference type="AlphaFoldDB" id="L7WF14"/>
<dbReference type="KEGG" id="ndo:DDD_2351"/>
<reference evidence="1 2" key="1">
    <citation type="journal article" date="2013" name="Genome Biol. Evol.">
        <title>Genomic makeup of the marine flavobacterium Nonlabens (Donghaeana) dokdonensis DSW-6 and identification of a novel class of rhodopsins.</title>
        <authorList>
            <person name="Kwon S.K."/>
            <person name="Kim B.K."/>
            <person name="Song J.Y."/>
            <person name="Kwak M.J."/>
            <person name="Lee C.H."/>
            <person name="Yoon J.H."/>
            <person name="Oh T.K."/>
            <person name="Kim J.F."/>
        </authorList>
    </citation>
    <scope>NUCLEOTIDE SEQUENCE [LARGE SCALE GENOMIC DNA]</scope>
    <source>
        <strain evidence="2">DSM 17205 / KCTC 12402 / DSW-6</strain>
    </source>
</reference>
<organism evidence="1 2">
    <name type="scientific">Nonlabens dokdonensis (strain DSM 17205 / KCTC 12402 / DSW-6)</name>
    <name type="common">Donghaeana dokdonensis</name>
    <dbReference type="NCBI Taxonomy" id="592029"/>
    <lineage>
        <taxon>Bacteria</taxon>
        <taxon>Pseudomonadati</taxon>
        <taxon>Bacteroidota</taxon>
        <taxon>Flavobacteriia</taxon>
        <taxon>Flavobacteriales</taxon>
        <taxon>Flavobacteriaceae</taxon>
        <taxon>Nonlabens</taxon>
    </lineage>
</organism>
<gene>
    <name evidence="1" type="ordered locus">DDD_2351</name>
</gene>
<dbReference type="PATRIC" id="fig|592029.3.peg.2328"/>
<evidence type="ECO:0000313" key="2">
    <source>
        <dbReference type="Proteomes" id="UP000011173"/>
    </source>
</evidence>